<keyword evidence="3 5" id="KW-0195">Cyclin</keyword>
<dbReference type="GO" id="GO:0019901">
    <property type="term" value="F:protein kinase binding"/>
    <property type="evidence" value="ECO:0007669"/>
    <property type="project" value="UniProtKB-UniRule"/>
</dbReference>
<dbReference type="PANTHER" id="PTHR15615:SF91">
    <property type="entry name" value="CYCLIN-P4-1"/>
    <property type="match status" value="1"/>
</dbReference>
<dbReference type="InterPro" id="IPR013922">
    <property type="entry name" value="Cyclin_PHO80-like"/>
</dbReference>
<evidence type="ECO:0000256" key="5">
    <source>
        <dbReference type="PIRNR" id="PIRNR027110"/>
    </source>
</evidence>
<proteinExistence type="inferred from homology"/>
<reference evidence="6 7" key="1">
    <citation type="journal article" date="2015" name="Proc. Natl. Acad. Sci. U.S.A.">
        <title>The resurrection genome of Boea hygrometrica: A blueprint for survival of dehydration.</title>
        <authorList>
            <person name="Xiao L."/>
            <person name="Yang G."/>
            <person name="Zhang L."/>
            <person name="Yang X."/>
            <person name="Zhao S."/>
            <person name="Ji Z."/>
            <person name="Zhou Q."/>
            <person name="Hu M."/>
            <person name="Wang Y."/>
            <person name="Chen M."/>
            <person name="Xu Y."/>
            <person name="Jin H."/>
            <person name="Xiao X."/>
            <person name="Hu G."/>
            <person name="Bao F."/>
            <person name="Hu Y."/>
            <person name="Wan P."/>
            <person name="Li L."/>
            <person name="Deng X."/>
            <person name="Kuang T."/>
            <person name="Xiang C."/>
            <person name="Zhu J.K."/>
            <person name="Oliver M.J."/>
            <person name="He Y."/>
        </authorList>
    </citation>
    <scope>NUCLEOTIDE SEQUENCE [LARGE SCALE GENOMIC DNA]</scope>
    <source>
        <strain evidence="7">cv. XS01</strain>
    </source>
</reference>
<dbReference type="InterPro" id="IPR012389">
    <property type="entry name" value="Cyclin_P/U"/>
</dbReference>
<evidence type="ECO:0000313" key="7">
    <source>
        <dbReference type="Proteomes" id="UP000250235"/>
    </source>
</evidence>
<dbReference type="PANTHER" id="PTHR15615">
    <property type="match status" value="1"/>
</dbReference>
<keyword evidence="7" id="KW-1185">Reference proteome</keyword>
<dbReference type="SUPFAM" id="SSF47954">
    <property type="entry name" value="Cyclin-like"/>
    <property type="match status" value="1"/>
</dbReference>
<name>A0A2Z7CRS9_9LAMI</name>
<dbReference type="Gene3D" id="1.10.472.10">
    <property type="entry name" value="Cyclin-like"/>
    <property type="match status" value="1"/>
</dbReference>
<dbReference type="OrthoDB" id="337735at2759"/>
<evidence type="ECO:0000256" key="1">
    <source>
        <dbReference type="ARBA" id="ARBA00007215"/>
    </source>
</evidence>
<sequence length="171" mass="19880">MTPKLITSLSRLLQRISESNDLRPEIKSQKIISAFHGLARPNISIHSYLQRIFKYANCSPSCYVVAYIYLDRFTHRYPELQINSYSVHRLLITSVMVSAKFLDDRYYNNAYYAKVGGISTTEMNFLEVMILHVPKLQFPQDQQISENNHLCFSTADHQDESPHQKQHQLAV</sequence>
<evidence type="ECO:0000256" key="2">
    <source>
        <dbReference type="ARBA" id="ARBA00022618"/>
    </source>
</evidence>
<dbReference type="AlphaFoldDB" id="A0A2Z7CRS9"/>
<keyword evidence="2" id="KW-0132">Cell division</keyword>
<evidence type="ECO:0000256" key="4">
    <source>
        <dbReference type="ARBA" id="ARBA00023306"/>
    </source>
</evidence>
<protein>
    <recommendedName>
        <fullName evidence="5">Cyclin</fullName>
    </recommendedName>
</protein>
<comment type="similarity">
    <text evidence="1">Belongs to the cyclin family. Cyclin U/P subfamily.</text>
</comment>
<dbReference type="Pfam" id="PF08613">
    <property type="entry name" value="Cyclin"/>
    <property type="match status" value="1"/>
</dbReference>
<dbReference type="EMBL" id="KQ993789">
    <property type="protein sequence ID" value="KZV49075.1"/>
    <property type="molecule type" value="Genomic_DNA"/>
</dbReference>
<dbReference type="GO" id="GO:0051301">
    <property type="term" value="P:cell division"/>
    <property type="evidence" value="ECO:0007669"/>
    <property type="project" value="UniProtKB-UniRule"/>
</dbReference>
<accession>A0A2Z7CRS9</accession>
<evidence type="ECO:0000313" key="6">
    <source>
        <dbReference type="EMBL" id="KZV49075.1"/>
    </source>
</evidence>
<evidence type="ECO:0000256" key="3">
    <source>
        <dbReference type="ARBA" id="ARBA00023127"/>
    </source>
</evidence>
<dbReference type="InterPro" id="IPR036915">
    <property type="entry name" value="Cyclin-like_sf"/>
</dbReference>
<dbReference type="Proteomes" id="UP000250235">
    <property type="component" value="Unassembled WGS sequence"/>
</dbReference>
<gene>
    <name evidence="6" type="ORF">F511_11026</name>
</gene>
<organism evidence="6 7">
    <name type="scientific">Dorcoceras hygrometricum</name>
    <dbReference type="NCBI Taxonomy" id="472368"/>
    <lineage>
        <taxon>Eukaryota</taxon>
        <taxon>Viridiplantae</taxon>
        <taxon>Streptophyta</taxon>
        <taxon>Embryophyta</taxon>
        <taxon>Tracheophyta</taxon>
        <taxon>Spermatophyta</taxon>
        <taxon>Magnoliopsida</taxon>
        <taxon>eudicotyledons</taxon>
        <taxon>Gunneridae</taxon>
        <taxon>Pentapetalae</taxon>
        <taxon>asterids</taxon>
        <taxon>lamiids</taxon>
        <taxon>Lamiales</taxon>
        <taxon>Gesneriaceae</taxon>
        <taxon>Didymocarpoideae</taxon>
        <taxon>Trichosporeae</taxon>
        <taxon>Loxocarpinae</taxon>
        <taxon>Dorcoceras</taxon>
    </lineage>
</organism>
<keyword evidence="4" id="KW-0131">Cell cycle</keyword>
<dbReference type="PIRSF" id="PIRSF027110">
    <property type="entry name" value="PREG"/>
    <property type="match status" value="1"/>
</dbReference>